<protein>
    <submittedName>
        <fullName evidence="1">Uncharacterized protein</fullName>
    </submittedName>
</protein>
<organism evidence="1 2">
    <name type="scientific">Streptomyces lucensis JCM 4490</name>
    <dbReference type="NCBI Taxonomy" id="1306176"/>
    <lineage>
        <taxon>Bacteria</taxon>
        <taxon>Bacillati</taxon>
        <taxon>Actinomycetota</taxon>
        <taxon>Actinomycetes</taxon>
        <taxon>Kitasatosporales</taxon>
        <taxon>Streptomycetaceae</taxon>
        <taxon>Streptomyces</taxon>
    </lineage>
</organism>
<name>A0A918MTN3_9ACTN</name>
<accession>A0A918MTN3</accession>
<dbReference type="AlphaFoldDB" id="A0A918MTN3"/>
<proteinExistence type="predicted"/>
<evidence type="ECO:0000313" key="2">
    <source>
        <dbReference type="Proteomes" id="UP000620224"/>
    </source>
</evidence>
<sequence length="152" mass="15600">MVFMLEVTSAFEVVPGGPPDVQLVTGGDVGYPGVRVLPTDATKPIGPQNIEVRLPADQGLQWGTATQPVHRLQVPGGEAYPGQLSADGMALTFSDVDLDSPPGLEQAIWVTVSACRDATLGATSLSFTVGKQTSASTTILVTPGTSVAPGEP</sequence>
<keyword evidence="2" id="KW-1185">Reference proteome</keyword>
<comment type="caution">
    <text evidence="1">The sequence shown here is derived from an EMBL/GenBank/DDBJ whole genome shotgun (WGS) entry which is preliminary data.</text>
</comment>
<dbReference type="Proteomes" id="UP000620224">
    <property type="component" value="Unassembled WGS sequence"/>
</dbReference>
<dbReference type="EMBL" id="BMUE01000008">
    <property type="protein sequence ID" value="GGW59719.1"/>
    <property type="molecule type" value="Genomic_DNA"/>
</dbReference>
<reference evidence="1" key="2">
    <citation type="submission" date="2020-09" db="EMBL/GenBank/DDBJ databases">
        <authorList>
            <person name="Sun Q."/>
            <person name="Ohkuma M."/>
        </authorList>
    </citation>
    <scope>NUCLEOTIDE SEQUENCE</scope>
    <source>
        <strain evidence="1">JCM 4490</strain>
    </source>
</reference>
<dbReference type="RefSeq" id="WP_190016739.1">
    <property type="nucleotide sequence ID" value="NZ_BMUE01000008.1"/>
</dbReference>
<evidence type="ECO:0000313" key="1">
    <source>
        <dbReference type="EMBL" id="GGW59719.1"/>
    </source>
</evidence>
<gene>
    <name evidence="1" type="ORF">GCM10010503_41160</name>
</gene>
<reference evidence="1" key="1">
    <citation type="journal article" date="2014" name="Int. J. Syst. Evol. Microbiol.">
        <title>Complete genome sequence of Corynebacterium casei LMG S-19264T (=DSM 44701T), isolated from a smear-ripened cheese.</title>
        <authorList>
            <consortium name="US DOE Joint Genome Institute (JGI-PGF)"/>
            <person name="Walter F."/>
            <person name="Albersmeier A."/>
            <person name="Kalinowski J."/>
            <person name="Ruckert C."/>
        </authorList>
    </citation>
    <scope>NUCLEOTIDE SEQUENCE</scope>
    <source>
        <strain evidence="1">JCM 4490</strain>
    </source>
</reference>